<dbReference type="EMBL" id="CP113517">
    <property type="protein sequence ID" value="WAR44431.1"/>
    <property type="molecule type" value="Genomic_DNA"/>
</dbReference>
<dbReference type="CDD" id="cd17569">
    <property type="entry name" value="REC_HupR-like"/>
    <property type="match status" value="1"/>
</dbReference>
<dbReference type="InterPro" id="IPR001789">
    <property type="entry name" value="Sig_transdc_resp-reg_receiver"/>
</dbReference>
<reference evidence="5" key="1">
    <citation type="submission" date="2022-11" db="EMBL/GenBank/DDBJ databases">
        <title>Methylomonas rapida sp. nov., Carotenoid-Producing Obligate Methanotrophs with High Growth Characteristics and Biotechnological Potential.</title>
        <authorList>
            <person name="Tikhonova E.N."/>
            <person name="Suleimanov R.Z."/>
            <person name="Miroshnikov K."/>
            <person name="Oshkin I.Y."/>
            <person name="Belova S.E."/>
            <person name="Danilova O.V."/>
            <person name="Ashikhmin A."/>
            <person name="Konopkin A."/>
            <person name="But S.Y."/>
            <person name="Khmelenina V.N."/>
            <person name="Kuznetsov N."/>
            <person name="Pimenov N.V."/>
            <person name="Dedysh S.N."/>
        </authorList>
    </citation>
    <scope>NUCLEOTIDE SEQUENCE</scope>
    <source>
        <strain evidence="5">MP1</strain>
    </source>
</reference>
<dbReference type="Pfam" id="PF00072">
    <property type="entry name" value="Response_reg"/>
    <property type="match status" value="1"/>
</dbReference>
<evidence type="ECO:0000259" key="3">
    <source>
        <dbReference type="PROSITE" id="PS50110"/>
    </source>
</evidence>
<name>A0ABY7GIR1_9GAMM</name>
<dbReference type="PROSITE" id="PS51832">
    <property type="entry name" value="HD_GYP"/>
    <property type="match status" value="1"/>
</dbReference>
<accession>A0ABY7GIR1</accession>
<keyword evidence="6" id="KW-1185">Reference proteome</keyword>
<dbReference type="Gene3D" id="1.10.3210.10">
    <property type="entry name" value="Hypothetical protein af1432"/>
    <property type="match status" value="1"/>
</dbReference>
<dbReference type="PANTHER" id="PTHR45228">
    <property type="entry name" value="CYCLIC DI-GMP PHOSPHODIESTERASE TM_0186-RELATED"/>
    <property type="match status" value="1"/>
</dbReference>
<evidence type="ECO:0000313" key="5">
    <source>
        <dbReference type="EMBL" id="WAR44431.1"/>
    </source>
</evidence>
<proteinExistence type="predicted"/>
<dbReference type="SUPFAM" id="SSF52172">
    <property type="entry name" value="CheY-like"/>
    <property type="match status" value="1"/>
</dbReference>
<keyword evidence="2" id="KW-0175">Coiled coil</keyword>
<feature type="coiled-coil region" evidence="2">
    <location>
        <begin position="158"/>
        <end position="185"/>
    </location>
</feature>
<dbReference type="InterPro" id="IPR052020">
    <property type="entry name" value="Cyclic_di-GMP/3'3'-cGAMP_PDE"/>
</dbReference>
<dbReference type="InterPro" id="IPR003607">
    <property type="entry name" value="HD/PDEase_dom"/>
</dbReference>
<sequence length="456" mass="52094">MPFARTTPTSHAHDDFHRNDLTMDATSSAHLLFVDDEPNVLKALRRLFRAQEYTLHHAESGADGLEILRHHPIDLIISDMRMPQMDGAEFLTQVAEQWPNTIRILLTGYADLESTIAAVNNGKIYCYCGKPWEDNELKILVNNALEQKRMREERQHLFEIINQQNQQLKTLNASLEEQVDKRTRQLRKSLSMIEQTHDALKKQYAESVKAFAKIIEMRPGIKSGHAKYIAETAKEVAQRLEMDPTEIKDLIYAALLLQIGKMNLPDSLLTLPLMSMNPQQRKRFLNHAQEGHNLLKGIEPLRNAASLIGHQYEYFDGSGHPAGLVGQAIPKGARILALIRDYINYLDGSITGVKMTTAQVKNWLLSKRAILYDPEVLDIFLAWLNEPEAQDDRPVIEISWTQIQAGMEVAEVICNGVLYMKDQMLNEKNVEDILNLRQHGKNLVIWVRLGNERIKQ</sequence>
<dbReference type="PROSITE" id="PS50110">
    <property type="entry name" value="RESPONSE_REGULATORY"/>
    <property type="match status" value="1"/>
</dbReference>
<dbReference type="Proteomes" id="UP001162780">
    <property type="component" value="Chromosome"/>
</dbReference>
<dbReference type="InterPro" id="IPR011006">
    <property type="entry name" value="CheY-like_superfamily"/>
</dbReference>
<dbReference type="InterPro" id="IPR037522">
    <property type="entry name" value="HD_GYP_dom"/>
</dbReference>
<evidence type="ECO:0000256" key="2">
    <source>
        <dbReference type="SAM" id="Coils"/>
    </source>
</evidence>
<dbReference type="SMART" id="SM00448">
    <property type="entry name" value="REC"/>
    <property type="match status" value="1"/>
</dbReference>
<feature type="domain" description="HD-GYP" evidence="4">
    <location>
        <begin position="200"/>
        <end position="396"/>
    </location>
</feature>
<feature type="modified residue" description="4-aspartylphosphate" evidence="1">
    <location>
        <position position="79"/>
    </location>
</feature>
<dbReference type="CDD" id="cd00077">
    <property type="entry name" value="HDc"/>
    <property type="match status" value="1"/>
</dbReference>
<evidence type="ECO:0000259" key="4">
    <source>
        <dbReference type="PROSITE" id="PS51832"/>
    </source>
</evidence>
<organism evidence="5 6">
    <name type="scientific">Methylomonas rapida</name>
    <dbReference type="NCBI Taxonomy" id="2963939"/>
    <lineage>
        <taxon>Bacteria</taxon>
        <taxon>Pseudomonadati</taxon>
        <taxon>Pseudomonadota</taxon>
        <taxon>Gammaproteobacteria</taxon>
        <taxon>Methylococcales</taxon>
        <taxon>Methylococcaceae</taxon>
        <taxon>Methylomonas</taxon>
    </lineage>
</organism>
<dbReference type="PANTHER" id="PTHR45228:SF8">
    <property type="entry name" value="TWO-COMPONENT RESPONSE REGULATOR-RELATED"/>
    <property type="match status" value="1"/>
</dbReference>
<gene>
    <name evidence="5" type="ORF">NM686_019060</name>
</gene>
<dbReference type="RefSeq" id="WP_269021913.1">
    <property type="nucleotide sequence ID" value="NZ_CP113517.1"/>
</dbReference>
<keyword evidence="1" id="KW-0597">Phosphoprotein</keyword>
<dbReference type="SUPFAM" id="SSF109604">
    <property type="entry name" value="HD-domain/PDEase-like"/>
    <property type="match status" value="1"/>
</dbReference>
<dbReference type="Gene3D" id="3.40.50.2300">
    <property type="match status" value="1"/>
</dbReference>
<evidence type="ECO:0000256" key="1">
    <source>
        <dbReference type="PROSITE-ProRule" id="PRU00169"/>
    </source>
</evidence>
<dbReference type="Pfam" id="PF13487">
    <property type="entry name" value="HD_5"/>
    <property type="match status" value="1"/>
</dbReference>
<protein>
    <submittedName>
        <fullName evidence="5">Response regulator</fullName>
    </submittedName>
</protein>
<feature type="domain" description="Response regulatory" evidence="3">
    <location>
        <begin position="30"/>
        <end position="145"/>
    </location>
</feature>
<evidence type="ECO:0000313" key="6">
    <source>
        <dbReference type="Proteomes" id="UP001162780"/>
    </source>
</evidence>